<proteinExistence type="predicted"/>
<dbReference type="AlphaFoldDB" id="A0A3A2Z1W1"/>
<feature type="non-terminal residue" evidence="1">
    <location>
        <position position="1"/>
    </location>
</feature>
<evidence type="ECO:0000313" key="2">
    <source>
        <dbReference type="Proteomes" id="UP000266188"/>
    </source>
</evidence>
<organism evidence="1 2">
    <name type="scientific">Aspergillus sclerotialis</name>
    <dbReference type="NCBI Taxonomy" id="2070753"/>
    <lineage>
        <taxon>Eukaryota</taxon>
        <taxon>Fungi</taxon>
        <taxon>Dikarya</taxon>
        <taxon>Ascomycota</taxon>
        <taxon>Pezizomycotina</taxon>
        <taxon>Eurotiomycetes</taxon>
        <taxon>Eurotiomycetidae</taxon>
        <taxon>Eurotiales</taxon>
        <taxon>Aspergillaceae</taxon>
        <taxon>Aspergillus</taxon>
        <taxon>Aspergillus subgen. Polypaecilum</taxon>
    </lineage>
</organism>
<dbReference type="EMBL" id="MVGC01001812">
    <property type="protein sequence ID" value="RJE17029.1"/>
    <property type="molecule type" value="Genomic_DNA"/>
</dbReference>
<name>A0A3A2Z1W1_9EURO</name>
<protein>
    <submittedName>
        <fullName evidence="1">Uncharacterized protein</fullName>
    </submittedName>
</protein>
<gene>
    <name evidence="1" type="ORF">PHISCL_10634</name>
</gene>
<dbReference type="OrthoDB" id="427518at2759"/>
<accession>A0A3A2Z1W1</accession>
<sequence length="111" mass="12639">TTNTKLLDVLKTDDPFQDSIQTDFLRMVRRLREAGRDIKIMCFFEALPLPNVGKVVVSKGSATLDGYERGSIHADHGNMVRFATTEENGFKRFLAELEKCLPRPGKNHIFR</sequence>
<reference evidence="2" key="1">
    <citation type="submission" date="2017-02" db="EMBL/GenBank/DDBJ databases">
        <authorList>
            <person name="Tafer H."/>
            <person name="Lopandic K."/>
        </authorList>
    </citation>
    <scope>NUCLEOTIDE SEQUENCE [LARGE SCALE GENOMIC DNA]</scope>
    <source>
        <strain evidence="2">CBS 366.77</strain>
    </source>
</reference>
<evidence type="ECO:0000313" key="1">
    <source>
        <dbReference type="EMBL" id="RJE17029.1"/>
    </source>
</evidence>
<comment type="caution">
    <text evidence="1">The sequence shown here is derived from an EMBL/GenBank/DDBJ whole genome shotgun (WGS) entry which is preliminary data.</text>
</comment>
<keyword evidence="2" id="KW-1185">Reference proteome</keyword>
<dbReference type="Proteomes" id="UP000266188">
    <property type="component" value="Unassembled WGS sequence"/>
</dbReference>